<keyword evidence="5 7" id="KW-1133">Transmembrane helix</keyword>
<feature type="transmembrane region" description="Helical" evidence="7">
    <location>
        <begin position="111"/>
        <end position="128"/>
    </location>
</feature>
<evidence type="ECO:0000313" key="8">
    <source>
        <dbReference type="EMBL" id="OXR43265.1"/>
    </source>
</evidence>
<protein>
    <submittedName>
        <fullName evidence="8">Putative oxidoreductase MhqP</fullName>
        <ecNumber evidence="8">1.-.-.-</ecNumber>
    </submittedName>
</protein>
<dbReference type="EC" id="1.-.-.-" evidence="8"/>
<dbReference type="Proteomes" id="UP000215506">
    <property type="component" value="Unassembled WGS sequence"/>
</dbReference>
<feature type="transmembrane region" description="Helical" evidence="7">
    <location>
        <begin position="149"/>
        <end position="171"/>
    </location>
</feature>
<sequence>MTALHRTSYDRSADIAAIALRATLGPMLIAHGWNKIAGPGGIEGTTRWFGSLGLRPAAVHARMAAAGEIAAGTGLVLGLANPLPAAATVGLMSVAAATDHRGKGFFVFKGGWEYVGVVAGTAVALAGLGHGRFSIDGLRGRRRSGLRPALAAAALGSAAAGALLTLCYRPAPPDDAAADVTTADS</sequence>
<dbReference type="EMBL" id="NGAF01000010">
    <property type="protein sequence ID" value="OXR43265.1"/>
    <property type="molecule type" value="Genomic_DNA"/>
</dbReference>
<name>A0A231H330_9NOCA</name>
<evidence type="ECO:0000313" key="9">
    <source>
        <dbReference type="Proteomes" id="UP000215506"/>
    </source>
</evidence>
<dbReference type="Pfam" id="PF07681">
    <property type="entry name" value="DoxX"/>
    <property type="match status" value="1"/>
</dbReference>
<dbReference type="AlphaFoldDB" id="A0A231H330"/>
<organism evidence="8 9">
    <name type="scientific">Nocardia cerradoensis</name>
    <dbReference type="NCBI Taxonomy" id="85688"/>
    <lineage>
        <taxon>Bacteria</taxon>
        <taxon>Bacillati</taxon>
        <taxon>Actinomycetota</taxon>
        <taxon>Actinomycetes</taxon>
        <taxon>Mycobacteriales</taxon>
        <taxon>Nocardiaceae</taxon>
        <taxon>Nocardia</taxon>
    </lineage>
</organism>
<comment type="caution">
    <text evidence="8">The sequence shown here is derived from an EMBL/GenBank/DDBJ whole genome shotgun (WGS) entry which is preliminary data.</text>
</comment>
<evidence type="ECO:0000256" key="3">
    <source>
        <dbReference type="ARBA" id="ARBA00022475"/>
    </source>
</evidence>
<dbReference type="RefSeq" id="WP_094026531.1">
    <property type="nucleotide sequence ID" value="NZ_NGAF01000010.1"/>
</dbReference>
<evidence type="ECO:0000256" key="6">
    <source>
        <dbReference type="ARBA" id="ARBA00023136"/>
    </source>
</evidence>
<reference evidence="8 9" key="1">
    <citation type="submission" date="2017-07" db="EMBL/GenBank/DDBJ databases">
        <title>First draft Genome Sequence of Nocardia cerradoensis isolated from human infection.</title>
        <authorList>
            <person name="Carrasco G."/>
        </authorList>
    </citation>
    <scope>NUCLEOTIDE SEQUENCE [LARGE SCALE GENOMIC DNA]</scope>
    <source>
        <strain evidence="8 9">CNM20130759</strain>
    </source>
</reference>
<evidence type="ECO:0000256" key="1">
    <source>
        <dbReference type="ARBA" id="ARBA00004651"/>
    </source>
</evidence>
<keyword evidence="4 7" id="KW-0812">Transmembrane</keyword>
<dbReference type="GO" id="GO:0005886">
    <property type="term" value="C:plasma membrane"/>
    <property type="evidence" value="ECO:0007669"/>
    <property type="project" value="UniProtKB-SubCell"/>
</dbReference>
<dbReference type="InterPro" id="IPR032808">
    <property type="entry name" value="DoxX"/>
</dbReference>
<dbReference type="GO" id="GO:0016491">
    <property type="term" value="F:oxidoreductase activity"/>
    <property type="evidence" value="ECO:0007669"/>
    <property type="project" value="UniProtKB-KW"/>
</dbReference>
<gene>
    <name evidence="8" type="primary">mhqP_4</name>
    <name evidence="8" type="ORF">B7C42_04687</name>
</gene>
<evidence type="ECO:0000256" key="7">
    <source>
        <dbReference type="SAM" id="Phobius"/>
    </source>
</evidence>
<evidence type="ECO:0000256" key="4">
    <source>
        <dbReference type="ARBA" id="ARBA00022692"/>
    </source>
</evidence>
<accession>A0A231H330</accession>
<keyword evidence="6 7" id="KW-0472">Membrane</keyword>
<dbReference type="PANTHER" id="PTHR33452:SF1">
    <property type="entry name" value="INNER MEMBRANE PROTEIN YPHA-RELATED"/>
    <property type="match status" value="1"/>
</dbReference>
<keyword evidence="8" id="KW-0560">Oxidoreductase</keyword>
<evidence type="ECO:0000256" key="5">
    <source>
        <dbReference type="ARBA" id="ARBA00022989"/>
    </source>
</evidence>
<dbReference type="PANTHER" id="PTHR33452">
    <property type="entry name" value="OXIDOREDUCTASE CATD-RELATED"/>
    <property type="match status" value="1"/>
</dbReference>
<evidence type="ECO:0000256" key="2">
    <source>
        <dbReference type="ARBA" id="ARBA00006679"/>
    </source>
</evidence>
<dbReference type="InterPro" id="IPR051907">
    <property type="entry name" value="DoxX-like_oxidoreductase"/>
</dbReference>
<proteinExistence type="inferred from homology"/>
<comment type="subcellular location">
    <subcellularLocation>
        <location evidence="1">Cell membrane</location>
        <topology evidence="1">Multi-pass membrane protein</topology>
    </subcellularLocation>
</comment>
<comment type="similarity">
    <text evidence="2">Belongs to the DoxX family.</text>
</comment>
<keyword evidence="9" id="KW-1185">Reference proteome</keyword>
<keyword evidence="3" id="KW-1003">Cell membrane</keyword>